<name>A0ACC0Z0A8_9ROSI</name>
<dbReference type="EMBL" id="CM047739">
    <property type="protein sequence ID" value="KAJ0043527.1"/>
    <property type="molecule type" value="Genomic_DNA"/>
</dbReference>
<sequence length="5122" mass="570188">MALEHLSDLCQSLFDHKLSPLDLLHRLRSDDSVNLGLKSFLAILQHGVRPIGDGSDRLGFQCWSDEQIQFVVSIGHLIAFSSRSLSVEQAGHLVVAVVQQLLDFAICYLEKSEFSTDDFGVQNNMLQLLEIALVDGMDRVFEQLQLYSVNSLVELLPKDFSDSGDVVLDNRIKCSLQGGLSCLREEKPVDRLLMTLASECLQPDRQPSAYSGPVSQQDSNNLLFLSQHCAVAHLQCIRRLIFLCKELVKLPDTFDEKLVGTNFRKRLSFSLRILKLLRSLAKDIPYVEYDSSLLQAVALFADVSPGLFRPGFEFANNHASAEGSFESIILLVLEEFLHLVQVIFCNSNVFQNIQACMVASVLDNLDSSIWRYNNSTANPKVPLAYFPRTVLFILKLIQDLKKQSYQTVDFKELDRELTSADMLNDSPSCRIHVEKVPLLKKFAVEELVKIVFPSSKEWVDNLMHLMFFLHSEGAKLRVKVERSHSSCSKASCPTEMDNAVCHEDEALFGNLFSEGGRSIGSSDGYDQPVAAVSSSSSNCNMPMQAAMELLSFLKLCVFSHEWLPSIFEDACKKLNESHIDILLSLLNSQGCFEVKTSDSSAALHEESKTGQIHELSFELLQNLLTCHALSDSLEGYLVERILNVENGMFIYNDRSLTLLAHTLFCRVGLPGCQLRTKLYQGFLHFIVERARTVCSKSPSLKELLGTLPSALHMEILLIAFYLSSEGEKATLANLVFSSIRGFDAPSEGFYGTQLSCWALLVSRLIVLLRHMIYYPQNCPPLLLRDLRSKLREGPSYALHMPGNVNDHLSSWASIAVKRTMGSWVEEEPTITNLVNQLIDFAALPTSLSWDEPAIDSLCLSWGDIRETFSRILGLWKGRKAVAVEDLIVERYIFVLCCDIPSRGFSLDSQLASLRESQTLDISNLGHFFHISHSLVRQLNATTGKDCNFADIVVGVLQHLDDVCIPENIEELGWDFLRNGSWLSLVLSLLNVGILGYSKKNKVPGMGTLWTENTSWDTDYVTVSEGLISCLVEAGQVEMLMRILSSLLSRYLQAYQKAFLATLNNSQNGADRSTSLLLLKHSGLDKGLQDELLEKSGSSSCQLESIFLLLPKLDEVDKRTLGISSKVFWECMLHGFPSHLQTPGGVFLSCVLSIRGIIFVLDGLSRMENLLVNVCLETELLHQILDSVMFIKFDKIFESLHDKCEAIFCNLSAGWELTDYSDLHLMKNMEGFLRDINSQQVSDSNILEWVITKTIDTMDALRKDPQKSLLFKFYLGAEEVSQQVKEFYGLQRGDMLALIDTLENCCSESVNQKVLNFFVDILSGDLSIFLKQKVQKKFLGMDLLLLSKWLEKRLLGCKLEASDRVNFAKGNSISLRESTMSFVLSLVSSPDELLTRELHNHLFEAVLVSLETAFTLFDIHIAKSYFHFVVQLSRGENSMKLLLKKIVTLMDRLVGDELLLPGLKFLFGFLGTVLSDCGSSKSTPEKSSGKSLSSNSLMLGPVASRSVGSRKNSETLVLCGNQEGGSLPLECDATSVDEDEDDGTSDGEVASIDKDEEDDPNSERALASKVCTFTSSGSNFMEQHWYFCYTCELTVSKGCCSVCAKVCHRGHRVVYSRSSRFFCDCGAGGVRGSNCQCLKPRKYTGSDSAPARGASNFPPFLPFTDDADQLPESDSDLDEDVSTETENSLRLSITRELQDAMPNLLEELDFEGHVLELCSSLLPSVTSRRESNLSKDKRIILGQDKVLSYGVDLLQLKKAYKSGSLDLKIKADYSNARELKLHLASGSLVKSLLSVSIRGRLAVGEGDKVAIFDAGQLIGQATIAPVTADKTNVKPLSRNVVRFEIVHLAFNSLVENYLAVAGYEDCQVLTLNPRGEVTDRLAIELALQGAYIRRIDWVPGSPVQLMVVTNRFVKIYDLSQDNISPMHYFTLPDDLIVDATLVVASRGRMFLILLSDCGSVYRLELSVEGNVGATPLKEIIQIPDREIHAKGLSLYFSSTYKLLFLSYQDGTTLVGRLNPNATSLTEISGIYEEQDGKQRSAGLHHWKELLAGSGLFFCLSSLKSNAALAVSMGSDELFAQNLRHAVNSTSPLVGITAYKPLSKDKAHCLVLHDDGSLQIYSHVPMGVDAATSVTAEKVKKLGANILNNKVYASTKPEFPLDFFEKTVCITADVKLSGDAIRNGDSEGAKQSLASEDGSLESPSPAGFKISVSNSNPDIVMVGFRVHVGNTSANHIPSEITIFQRVIKLDEGMRSWYDIPFTVAESLLSDEEFSISIGPTSNGSALPRIDSLEVYGRAKDEFGWKEKMDAVLDMEARALGSNSLLAGSGRKCRTMQSAPVQDQVVADGLKLLARFYPLCRLQEEEVKGVLSKLKCKQLLEIIFESDREPLMQSAACRVLQAVFPQKDIYYQVKDTMRLLGVVKSTSALSSRLGVGGSTGGWIIEEFTAQMRAVSKIALHRRSNLASFLETNGTFRVLDAVSLYCVFAVCLWLGSEVMDGLMQVLWGILDLEQPDTQTMNNIVISSVELIYNYAECLSLHGKDTTVSSVAPAVELFKKLLFFPNEAVQASSSLAISSRLLQVPFPKQTMLGADDVTDNAVSTSVPAMTPSRNTQVVIEEDSITSSVQYCCDGCTTVPILRRRWHCTICPDFDLCEACYEVLDADRLPPPHSRDHPMTAIPIEVESLGGDGNEIHFSSDDVTDSNLMPVTTDVSVQSSVPSIHVLEPNDSGEFSAPMTDPVSISASKRAVNSLLLSELLRQLKVWMEMTSGIQAIPVMQLFYRLSSAVGGPFIDSSKPESLDLEKLIKWFLDEINLSKPFVARTRSSFGEVAILVFMFFTLMLRNWHQPGTDVVSKPSGNTDTHDKSSIQMSGSVASQSSLDDQMKNDFASQLLRACSSLRNQAFVDYLMDILQQLVQVFKSPAANFEGQDMNAASGCGALLTVRRDLPAGNFSPFFSDSYAKAHRTDIFVDYHRLLLENAFRLVYTLVRPEKQDKSGDKEKVYKLSSGKDLKLDAYQDVLCSYINNPHTTFVRRYARRLFLHICGSKTHYYNIRDSWQFSSEVKKLYKHVNKSGGFQNSIPYERSVKIVKCLSTMAEVAAARPRNWQKYCLRNGDVLPFLMNGVFYFSEESVIQTLKLLNLAFYSGKDMGHSLQKADAGDSGTSSNKSGSHSLDSKKKKKGEDGSESGLEKSYLDMEAVVSIFTDKDGEVLRQFIDCFLLEWNSSSVRAEAKCVLYGAWHHGKHVFKETILMNLLQKVKYLPMYGQNIVEYTELVTLLLGKVPDNSSKQQNAELVDHCLTPDVVKCIFETLHLQNELIANHPNSRIYNTLSGLVEFDGYYLESEPCVACSSPEVPYSRMKLESLKSETKFTDNRIIVKCTGSYTIQTVTMNVHDARKSKSVKVLNLYYNNRPVADLSELKNNWSLWKRAKSCHLAFNQTELKVDFPIPITACNFMIELDSFYENLQALSLEPLQCPRCSRPVTDKHGICGNCHENAYQCRQCRNINYENLDSFLCNECGYSKYGRFEFNFMAKPSFTFDNMENDEDMKKGLAAIESESENAHRRYQQLLGFKKPLLKIVSSIGENELDSQQKDSVQQMMVSLPGPSCKINRKIALLGVLYGEKCKAAFDSVSKSVQTLQGLRRVLMNYLHQKHSNNAVASSRFVVSRSPNNCYGCATTFVTQCLEILQVLSKHQISKKQLVAAGILSELFENNIHQGPKSARVQARAVLCAFSEGDINAVTELNNLIQRKVMYCLEHHRSMDIAVATREELLLLSEVCSSADEFWESRLRVVFQLLFSSIKLGAKHPAISEHIILPCLRIVSQACTPPKPDTADKEQAVAKSSPAVQLKDENSSNLSGSLSGALTGSKSAPEERNWDVSNKTQDIQLLSYSEWDKGASYLDFVRRQYKVSQAVRSVGQRSRPQRHDYLALKYSLRWKRHASKTKKGDLSSFELGSWVTELVLSACSQSIRSEMSMLISLLCGQSPSRRFRLLNLLMGLLPATLAAGESASEYFELLFKMIDSEDSRLFLTVRGGLTTICKLITQEVGNIQSLERSLHIDISQGFILHKLIELLGKFLEVPNIRSRFMRENLLSEILEALIVIRGLIVQKTKLISDCNRLLKDLLDSLLLESSENKRQFIRACICGLQIHGEEKKGRTCLFILEQLCNLICPSKPESVYLLVLNKAHTQEEFIRGSMTKNPYSSAEIGPLMRDVKNKICHQLDLLGLLEDDYGMELLVAGNIISLDLSIAQVYEQVWKKSSSQSSSTMANSTLLSSSVMTSARDSPPMTVTYRLQGLDGEATEPMIKELEEDREESQDPEVEFAIAGAVREYGGLEILLGMIQRLRDDLKSNQEQLVAALDLLMHCCKIRENRRALLSHGALGLLLETARRAFSVDAMEPAEGILLIVESLTLEANESDNINISHSVLTVTSEESGASEQAKKIVLMFLERLCHPSGLKSNKQQRNTEMVARILPYLTYGEPAAMEALIQHFNPYLQDWGEFDRLQKQHEDNPKDENIAQQATKQMFTVENFVRVSESLKTSSCGERLKDIILEKGITGVAVKHLKESFAVAGQAGYKSSTEWAVGLKLPSVPHILSMLRGLSMGHLATQKCIDEGGILPLLHALEGASGENEIGARAENLLDTLSDKEGKGDGFLEEKVRRLRHATRDEMRRRALRKREELLQGLGMRQELASDGGERIVVARPILEGLEDVEEEEDGLACMVCREGYSLRPADLLGVYSYSKRVNLGVGTSGSARGECVYTTVSYFNIIHFQCHQEAKKADAALKNPKKEWEGATLRNNESLCNSLFPVRGPSVPIAQYVRYVDQYWDNLNALGRADGSRLRLLTYDIVLMLARFATGASFSAESRGGGRESNSKFLPFMIQMARHLLEHGSPSQRRSLAKTVSTYINTSMLEARPSTPGTPSVGTEETVQFMMVNSLLSESYESWLQHRHTFLNRGIYHTYMQHAHSRSMARASSTSTNVVGLESGSSSKSSTAESGGTDELLSIVRPILVYTGLIEQLQRFFKVKKTANVTPIKVEGTSKGPEGDEESGSLEGWEVVMKDRLFNMKEMVALSKELLSWLDDMDSASDLQEAFDIIGVLADVLTGGFSRCEDFVQHAINAGKV</sequence>
<proteinExistence type="predicted"/>
<comment type="caution">
    <text evidence="1">The sequence shown here is derived from an EMBL/GenBank/DDBJ whole genome shotgun (WGS) entry which is preliminary data.</text>
</comment>
<reference evidence="2" key="1">
    <citation type="journal article" date="2023" name="G3 (Bethesda)">
        <title>Genome assembly and association tests identify interacting loci associated with vigor, precocity, and sex in interspecific pistachio rootstocks.</title>
        <authorList>
            <person name="Palmer W."/>
            <person name="Jacygrad E."/>
            <person name="Sagayaradj S."/>
            <person name="Cavanaugh K."/>
            <person name="Han R."/>
            <person name="Bertier L."/>
            <person name="Beede B."/>
            <person name="Kafkas S."/>
            <person name="Golino D."/>
            <person name="Preece J."/>
            <person name="Michelmore R."/>
        </authorList>
    </citation>
    <scope>NUCLEOTIDE SEQUENCE [LARGE SCALE GENOMIC DNA]</scope>
</reference>
<protein>
    <submittedName>
        <fullName evidence="1">Uncharacterized protein</fullName>
    </submittedName>
</protein>
<evidence type="ECO:0000313" key="1">
    <source>
        <dbReference type="EMBL" id="KAJ0043527.1"/>
    </source>
</evidence>
<keyword evidence="2" id="KW-1185">Reference proteome</keyword>
<evidence type="ECO:0000313" key="2">
    <source>
        <dbReference type="Proteomes" id="UP001163603"/>
    </source>
</evidence>
<accession>A0ACC0Z0A8</accession>
<dbReference type="Proteomes" id="UP001163603">
    <property type="component" value="Chromosome 4"/>
</dbReference>
<gene>
    <name evidence="1" type="ORF">Pint_18926</name>
</gene>
<organism evidence="1 2">
    <name type="scientific">Pistacia integerrima</name>
    <dbReference type="NCBI Taxonomy" id="434235"/>
    <lineage>
        <taxon>Eukaryota</taxon>
        <taxon>Viridiplantae</taxon>
        <taxon>Streptophyta</taxon>
        <taxon>Embryophyta</taxon>
        <taxon>Tracheophyta</taxon>
        <taxon>Spermatophyta</taxon>
        <taxon>Magnoliopsida</taxon>
        <taxon>eudicotyledons</taxon>
        <taxon>Gunneridae</taxon>
        <taxon>Pentapetalae</taxon>
        <taxon>rosids</taxon>
        <taxon>malvids</taxon>
        <taxon>Sapindales</taxon>
        <taxon>Anacardiaceae</taxon>
        <taxon>Pistacia</taxon>
    </lineage>
</organism>